<dbReference type="RefSeq" id="WP_336351914.1">
    <property type="nucleotide sequence ID" value="NZ_JAZAQL010000004.1"/>
</dbReference>
<proteinExistence type="predicted"/>
<feature type="transmembrane region" description="Helical" evidence="2">
    <location>
        <begin position="12"/>
        <end position="28"/>
    </location>
</feature>
<keyword evidence="5" id="KW-1185">Reference proteome</keyword>
<keyword evidence="2" id="KW-0812">Transmembrane</keyword>
<feature type="compositionally biased region" description="Polar residues" evidence="1">
    <location>
        <begin position="98"/>
        <end position="107"/>
    </location>
</feature>
<comment type="caution">
    <text evidence="4">The sequence shown here is derived from an EMBL/GenBank/DDBJ whole genome shotgun (WGS) entry which is preliminary data.</text>
</comment>
<keyword evidence="2" id="KW-1133">Transmembrane helix</keyword>
<feature type="compositionally biased region" description="Acidic residues" evidence="1">
    <location>
        <begin position="122"/>
        <end position="133"/>
    </location>
</feature>
<feature type="domain" description="DUF7575" evidence="3">
    <location>
        <begin position="132"/>
        <end position="157"/>
    </location>
</feature>
<sequence length="172" mass="18611">MVERSSARRPWLAALLGVLATGAGHLYLRRWLRAIGWLALTTAVTVLYVPEPVLTAATAADTVPLEPFLPTLTVIALSVTDAYLIAKLSNRLHASLGNRGSSQTNTTPRDDAANATYPVGDPDTDNTDATDDSVDCPHCGKPLDPDLEFCHWCTTDLGDFDSHRPERGRDDV</sequence>
<evidence type="ECO:0000259" key="3">
    <source>
        <dbReference type="Pfam" id="PF24460"/>
    </source>
</evidence>
<evidence type="ECO:0000256" key="2">
    <source>
        <dbReference type="SAM" id="Phobius"/>
    </source>
</evidence>
<name>A0ABD5VI05_9EURY</name>
<evidence type="ECO:0000313" key="4">
    <source>
        <dbReference type="EMBL" id="MFC6954975.1"/>
    </source>
</evidence>
<protein>
    <submittedName>
        <fullName evidence="4">Zinc ribbon domain-containing protein</fullName>
    </submittedName>
</protein>
<dbReference type="Pfam" id="PF24460">
    <property type="entry name" value="DUF7575"/>
    <property type="match status" value="1"/>
</dbReference>
<evidence type="ECO:0000256" key="1">
    <source>
        <dbReference type="SAM" id="MobiDB-lite"/>
    </source>
</evidence>
<accession>A0ABD5VI05</accession>
<evidence type="ECO:0000313" key="5">
    <source>
        <dbReference type="Proteomes" id="UP001596395"/>
    </source>
</evidence>
<gene>
    <name evidence="4" type="ORF">ACFQGB_19090</name>
</gene>
<organism evidence="4 5">
    <name type="scientific">Halorubellus litoreus</name>
    <dbReference type="NCBI Taxonomy" id="755308"/>
    <lineage>
        <taxon>Archaea</taxon>
        <taxon>Methanobacteriati</taxon>
        <taxon>Methanobacteriota</taxon>
        <taxon>Stenosarchaea group</taxon>
        <taxon>Halobacteria</taxon>
        <taxon>Halobacteriales</taxon>
        <taxon>Halorubellaceae</taxon>
        <taxon>Halorubellus</taxon>
    </lineage>
</organism>
<reference evidence="4 5" key="1">
    <citation type="journal article" date="2019" name="Int. J. Syst. Evol. Microbiol.">
        <title>The Global Catalogue of Microorganisms (GCM) 10K type strain sequencing project: providing services to taxonomists for standard genome sequencing and annotation.</title>
        <authorList>
            <consortium name="The Broad Institute Genomics Platform"/>
            <consortium name="The Broad Institute Genome Sequencing Center for Infectious Disease"/>
            <person name="Wu L."/>
            <person name="Ma J."/>
        </authorList>
    </citation>
    <scope>NUCLEOTIDE SEQUENCE [LARGE SCALE GENOMIC DNA]</scope>
    <source>
        <strain evidence="4 5">GX26</strain>
    </source>
</reference>
<keyword evidence="2" id="KW-0472">Membrane</keyword>
<dbReference type="AlphaFoldDB" id="A0ABD5VI05"/>
<feature type="region of interest" description="Disordered" evidence="1">
    <location>
        <begin position="96"/>
        <end position="133"/>
    </location>
</feature>
<dbReference type="InterPro" id="IPR055997">
    <property type="entry name" value="DUF7575"/>
</dbReference>
<dbReference type="Proteomes" id="UP001596395">
    <property type="component" value="Unassembled WGS sequence"/>
</dbReference>
<feature type="transmembrane region" description="Helical" evidence="2">
    <location>
        <begin position="35"/>
        <end position="56"/>
    </location>
</feature>
<feature type="transmembrane region" description="Helical" evidence="2">
    <location>
        <begin position="68"/>
        <end position="86"/>
    </location>
</feature>
<dbReference type="EMBL" id="JBHSXN010000004">
    <property type="protein sequence ID" value="MFC6954975.1"/>
    <property type="molecule type" value="Genomic_DNA"/>
</dbReference>